<evidence type="ECO:0000313" key="3">
    <source>
        <dbReference type="Proteomes" id="UP000029091"/>
    </source>
</evidence>
<evidence type="ECO:0000313" key="2">
    <source>
        <dbReference type="EMBL" id="KFI98228.1"/>
    </source>
</evidence>
<accession>A0A087DRS8</accession>
<comment type="caution">
    <text evidence="2">The sequence shown here is derived from an EMBL/GenBank/DDBJ whole genome shotgun (WGS) entry which is preliminary data.</text>
</comment>
<reference evidence="2 3" key="1">
    <citation type="submission" date="2014-03" db="EMBL/GenBank/DDBJ databases">
        <title>Genomics of Bifidobacteria.</title>
        <authorList>
            <person name="Ventura M."/>
            <person name="Milani C."/>
            <person name="Lugli G.A."/>
        </authorList>
    </citation>
    <scope>NUCLEOTIDE SEQUENCE [LARGE SCALE GENOMIC DNA]</scope>
    <source>
        <strain evidence="3">JCM 15918</strain>
    </source>
</reference>
<organism evidence="2 3">
    <name type="scientific">Bifidobacterium adolescentis JCM 15918</name>
    <dbReference type="NCBI Taxonomy" id="1437612"/>
    <lineage>
        <taxon>Bacteria</taxon>
        <taxon>Bacillati</taxon>
        <taxon>Actinomycetota</taxon>
        <taxon>Actinomycetes</taxon>
        <taxon>Bifidobacteriales</taxon>
        <taxon>Bifidobacteriaceae</taxon>
        <taxon>Bifidobacterium</taxon>
    </lineage>
</organism>
<dbReference type="RefSeq" id="WP_235693620.1">
    <property type="nucleotide sequence ID" value="NZ_JDUX01000005.1"/>
</dbReference>
<feature type="compositionally biased region" description="Acidic residues" evidence="1">
    <location>
        <begin position="106"/>
        <end position="118"/>
    </location>
</feature>
<feature type="compositionally biased region" description="Low complexity" evidence="1">
    <location>
        <begin position="119"/>
        <end position="143"/>
    </location>
</feature>
<feature type="region of interest" description="Disordered" evidence="1">
    <location>
        <begin position="106"/>
        <end position="149"/>
    </location>
</feature>
<gene>
    <name evidence="2" type="ORF">BSTER_0804</name>
</gene>
<dbReference type="AlphaFoldDB" id="A0A087DRS8"/>
<sequence length="149" mass="16107">MIQKVSSSEQLQELDYHARGDGTADIRIRKNIKQVNHEATDQMPAWSEWTAVESYQVLPLQEQEAIEQADMLFEGDVTSSQPVLDRITALEQSSLDNAQLLADLIADDSDGDSTDDSADSTPSDTAAANDKTTTGGADSADTTESGKEE</sequence>
<proteinExistence type="predicted"/>
<dbReference type="EMBL" id="JGZQ01000003">
    <property type="protein sequence ID" value="KFI98228.1"/>
    <property type="molecule type" value="Genomic_DNA"/>
</dbReference>
<evidence type="ECO:0000256" key="1">
    <source>
        <dbReference type="SAM" id="MobiDB-lite"/>
    </source>
</evidence>
<dbReference type="Proteomes" id="UP000029091">
    <property type="component" value="Unassembled WGS sequence"/>
</dbReference>
<name>A0A087DRS8_BIFAD</name>
<protein>
    <submittedName>
        <fullName evidence="2">Uncharacterized protein</fullName>
    </submittedName>
</protein>